<dbReference type="InterPro" id="IPR009009">
    <property type="entry name" value="RlpA-like_DPBB"/>
</dbReference>
<evidence type="ECO:0000256" key="4">
    <source>
        <dbReference type="HAMAP-Rule" id="MF_02071"/>
    </source>
</evidence>
<dbReference type="InterPro" id="IPR007730">
    <property type="entry name" value="SPOR-like_dom"/>
</dbReference>
<evidence type="ECO:0000256" key="5">
    <source>
        <dbReference type="RuleBase" id="RU003495"/>
    </source>
</evidence>
<comment type="similarity">
    <text evidence="4 5">Belongs to the RlpA family.</text>
</comment>
<dbReference type="GO" id="GO:0042834">
    <property type="term" value="F:peptidoglycan binding"/>
    <property type="evidence" value="ECO:0007669"/>
    <property type="project" value="InterPro"/>
</dbReference>
<keyword evidence="2 4" id="KW-0456">Lyase</keyword>
<evidence type="ECO:0000256" key="3">
    <source>
        <dbReference type="ARBA" id="ARBA00023316"/>
    </source>
</evidence>
<dbReference type="CDD" id="cd22268">
    <property type="entry name" value="DPBB_RlpA-like"/>
    <property type="match status" value="1"/>
</dbReference>
<dbReference type="HAMAP" id="MF_02071">
    <property type="entry name" value="RlpA"/>
    <property type="match status" value="1"/>
</dbReference>
<keyword evidence="1" id="KW-0732">Signal</keyword>
<dbReference type="NCBIfam" id="TIGR00413">
    <property type="entry name" value="rlpA"/>
    <property type="match status" value="1"/>
</dbReference>
<dbReference type="InterPro" id="IPR012997">
    <property type="entry name" value="RplA"/>
</dbReference>
<dbReference type="Gene3D" id="2.40.40.10">
    <property type="entry name" value="RlpA-like domain"/>
    <property type="match status" value="1"/>
</dbReference>
<protein>
    <recommendedName>
        <fullName evidence="4">Probable endolytic peptidoglycan transglycosylase RlpA</fullName>
        <ecNumber evidence="4">4.2.2.-</ecNumber>
    </recommendedName>
</protein>
<dbReference type="AlphaFoldDB" id="A0A7Y9NI19"/>
<comment type="function">
    <text evidence="4">Lytic transglycosylase with a strong preference for naked glycan strands that lack stem peptides.</text>
</comment>
<name>A0A7Y9NI19_9BACT</name>
<keyword evidence="3 4" id="KW-0961">Cell wall biogenesis/degradation</keyword>
<dbReference type="GO" id="GO:0008932">
    <property type="term" value="F:lytic endotransglycosylase activity"/>
    <property type="evidence" value="ECO:0007669"/>
    <property type="project" value="UniProtKB-UniRule"/>
</dbReference>
<dbReference type="Gene3D" id="3.30.70.1070">
    <property type="entry name" value="Sporulation related repeat"/>
    <property type="match status" value="1"/>
</dbReference>
<sequence length="178" mass="19114">MASWYGPPYAGRKGADGTVYDQNAMTAAHLTLPMGTMVRVTNLTNNESVVVKITDRGPFVHGRIIDLSLAAAKATGVYRAGVAKVKVEAFAAPLRANADPGGHWCVQVGAFARESDALKLKEEMIRRYATAKVIEFPGPTGHWVRISPKLPNKSNASEVADSIHSKDPAAAPYLIRTD</sequence>
<evidence type="ECO:0000313" key="7">
    <source>
        <dbReference type="EMBL" id="NYF49756.1"/>
    </source>
</evidence>
<dbReference type="Proteomes" id="UP000534186">
    <property type="component" value="Unassembled WGS sequence"/>
</dbReference>
<dbReference type="InterPro" id="IPR036680">
    <property type="entry name" value="SPOR-like_sf"/>
</dbReference>
<evidence type="ECO:0000256" key="1">
    <source>
        <dbReference type="ARBA" id="ARBA00022729"/>
    </source>
</evidence>
<evidence type="ECO:0000259" key="6">
    <source>
        <dbReference type="PROSITE" id="PS51724"/>
    </source>
</evidence>
<dbReference type="SUPFAM" id="SSF50685">
    <property type="entry name" value="Barwin-like endoglucanases"/>
    <property type="match status" value="1"/>
</dbReference>
<dbReference type="EMBL" id="JACCCV010000001">
    <property type="protein sequence ID" value="NYF49756.1"/>
    <property type="molecule type" value="Genomic_DNA"/>
</dbReference>
<dbReference type="GO" id="GO:0000270">
    <property type="term" value="P:peptidoglycan metabolic process"/>
    <property type="evidence" value="ECO:0007669"/>
    <property type="project" value="UniProtKB-UniRule"/>
</dbReference>
<dbReference type="PANTHER" id="PTHR34183:SF8">
    <property type="entry name" value="ENDOLYTIC PEPTIDOGLYCAN TRANSGLYCOSYLASE RLPA-RELATED"/>
    <property type="match status" value="1"/>
</dbReference>
<evidence type="ECO:0000256" key="2">
    <source>
        <dbReference type="ARBA" id="ARBA00023239"/>
    </source>
</evidence>
<proteinExistence type="inferred from homology"/>
<dbReference type="Pfam" id="PF05036">
    <property type="entry name" value="SPOR"/>
    <property type="match status" value="1"/>
</dbReference>
<reference evidence="7 8" key="1">
    <citation type="submission" date="2020-07" db="EMBL/GenBank/DDBJ databases">
        <title>Genomic Encyclopedia of Type Strains, Phase IV (KMG-V): Genome sequencing to study the core and pangenomes of soil and plant-associated prokaryotes.</title>
        <authorList>
            <person name="Whitman W."/>
        </authorList>
    </citation>
    <scope>NUCLEOTIDE SEQUENCE [LARGE SCALE GENOMIC DNA]</scope>
    <source>
        <strain evidence="7 8">M8UP30</strain>
    </source>
</reference>
<dbReference type="PROSITE" id="PS51724">
    <property type="entry name" value="SPOR"/>
    <property type="match status" value="1"/>
</dbReference>
<comment type="caution">
    <text evidence="7">The sequence shown here is derived from an EMBL/GenBank/DDBJ whole genome shotgun (WGS) entry which is preliminary data.</text>
</comment>
<dbReference type="InterPro" id="IPR034718">
    <property type="entry name" value="RlpA"/>
</dbReference>
<evidence type="ECO:0000313" key="8">
    <source>
        <dbReference type="Proteomes" id="UP000534186"/>
    </source>
</evidence>
<feature type="domain" description="SPOR" evidence="6">
    <location>
        <begin position="98"/>
        <end position="177"/>
    </location>
</feature>
<dbReference type="SUPFAM" id="SSF110997">
    <property type="entry name" value="Sporulation related repeat"/>
    <property type="match status" value="1"/>
</dbReference>
<accession>A0A7Y9NI19</accession>
<dbReference type="Pfam" id="PF03330">
    <property type="entry name" value="DPBB_1"/>
    <property type="match status" value="1"/>
</dbReference>
<organism evidence="7 8">
    <name type="scientific">Tunturiibacter lichenicola</name>
    <dbReference type="NCBI Taxonomy" id="2051959"/>
    <lineage>
        <taxon>Bacteria</taxon>
        <taxon>Pseudomonadati</taxon>
        <taxon>Acidobacteriota</taxon>
        <taxon>Terriglobia</taxon>
        <taxon>Terriglobales</taxon>
        <taxon>Acidobacteriaceae</taxon>
        <taxon>Tunturiibacter</taxon>
    </lineage>
</organism>
<dbReference type="EC" id="4.2.2.-" evidence="4"/>
<dbReference type="InterPro" id="IPR036908">
    <property type="entry name" value="RlpA-like_sf"/>
</dbReference>
<dbReference type="GO" id="GO:0071555">
    <property type="term" value="P:cell wall organization"/>
    <property type="evidence" value="ECO:0007669"/>
    <property type="project" value="UniProtKB-KW"/>
</dbReference>
<dbReference type="PANTHER" id="PTHR34183">
    <property type="entry name" value="ENDOLYTIC PEPTIDOGLYCAN TRANSGLYCOSYLASE RLPA"/>
    <property type="match status" value="1"/>
</dbReference>
<gene>
    <name evidence="4" type="primary">rlpA</name>
    <name evidence="7" type="ORF">HDF12_000121</name>
</gene>